<dbReference type="Proteomes" id="UP000283269">
    <property type="component" value="Unassembled WGS sequence"/>
</dbReference>
<gene>
    <name evidence="2" type="ORF">CVT25_006749</name>
</gene>
<feature type="compositionally biased region" description="Basic and acidic residues" evidence="1">
    <location>
        <begin position="341"/>
        <end position="350"/>
    </location>
</feature>
<reference evidence="2 3" key="1">
    <citation type="journal article" date="2018" name="Evol. Lett.">
        <title>Horizontal gene cluster transfer increased hallucinogenic mushroom diversity.</title>
        <authorList>
            <person name="Reynolds H.T."/>
            <person name="Vijayakumar V."/>
            <person name="Gluck-Thaler E."/>
            <person name="Korotkin H.B."/>
            <person name="Matheny P.B."/>
            <person name="Slot J.C."/>
        </authorList>
    </citation>
    <scope>NUCLEOTIDE SEQUENCE [LARGE SCALE GENOMIC DNA]</scope>
    <source>
        <strain evidence="2 3">2631</strain>
    </source>
</reference>
<keyword evidence="3" id="KW-1185">Reference proteome</keyword>
<dbReference type="InParanoid" id="A0A409X7J1"/>
<dbReference type="OrthoDB" id="1714508at2759"/>
<comment type="caution">
    <text evidence="2">The sequence shown here is derived from an EMBL/GenBank/DDBJ whole genome shotgun (WGS) entry which is preliminary data.</text>
</comment>
<feature type="region of interest" description="Disordered" evidence="1">
    <location>
        <begin position="290"/>
        <end position="350"/>
    </location>
</feature>
<feature type="compositionally biased region" description="Low complexity" evidence="1">
    <location>
        <begin position="89"/>
        <end position="106"/>
    </location>
</feature>
<dbReference type="Pfam" id="PF07818">
    <property type="entry name" value="HCNGP"/>
    <property type="match status" value="1"/>
</dbReference>
<dbReference type="STRING" id="93625.A0A409X7J1"/>
<dbReference type="GO" id="GO:0005634">
    <property type="term" value="C:nucleus"/>
    <property type="evidence" value="ECO:0007669"/>
    <property type="project" value="TreeGrafter"/>
</dbReference>
<accession>A0A409X7J1</accession>
<dbReference type="EMBL" id="NHYD01002448">
    <property type="protein sequence ID" value="PPQ86674.1"/>
    <property type="molecule type" value="Genomic_DNA"/>
</dbReference>
<dbReference type="PANTHER" id="PTHR13464:SF0">
    <property type="entry name" value="SAP30-BINDING PROTEIN"/>
    <property type="match status" value="1"/>
</dbReference>
<feature type="compositionally biased region" description="Basic and acidic residues" evidence="1">
    <location>
        <begin position="307"/>
        <end position="319"/>
    </location>
</feature>
<dbReference type="GO" id="GO:0006355">
    <property type="term" value="P:regulation of DNA-templated transcription"/>
    <property type="evidence" value="ECO:0007669"/>
    <property type="project" value="InterPro"/>
</dbReference>
<sequence>MNGLVAYDYDSPSDTEATPSTSNVQNANDKTSKASMKSSSDGSRRLPKSQVIIKRPAISHKTQNIRSHISDDLLNNDHSQRAGPSTEGSPTELSSSFSRPSSSHPGPSEEPQDELARIRALLRPAPIPGVENWGIAPEPTEKCEPALQTQFSRFSALKVDPKNPKHYNDSLMSNRSFRNPHLYTQLVDWVDVDERTTNFPKDIWDPNDVKPEWSLIHAILFALLTASSHLPWPKTMHILLLMDRSTFTLIFPLSGLLFFTTFSRPCFGSPSLLRHVGCKSWVRQFEADAQKERSEQQAAAQTSGKRSHIDFSSSKDKGPPPRKSRFQPYGVPGVSSVPSATKERQKTRWG</sequence>
<organism evidence="2 3">
    <name type="scientific">Psilocybe cyanescens</name>
    <dbReference type="NCBI Taxonomy" id="93625"/>
    <lineage>
        <taxon>Eukaryota</taxon>
        <taxon>Fungi</taxon>
        <taxon>Dikarya</taxon>
        <taxon>Basidiomycota</taxon>
        <taxon>Agaricomycotina</taxon>
        <taxon>Agaricomycetes</taxon>
        <taxon>Agaricomycetidae</taxon>
        <taxon>Agaricales</taxon>
        <taxon>Agaricineae</taxon>
        <taxon>Strophariaceae</taxon>
        <taxon>Psilocybe</taxon>
    </lineage>
</organism>
<feature type="compositionally biased region" description="Polar residues" evidence="1">
    <location>
        <begin position="12"/>
        <end position="29"/>
    </location>
</feature>
<feature type="region of interest" description="Disordered" evidence="1">
    <location>
        <begin position="1"/>
        <end position="114"/>
    </location>
</feature>
<proteinExistence type="predicted"/>
<name>A0A409X7J1_PSICY</name>
<dbReference type="InterPro" id="IPR012479">
    <property type="entry name" value="SAP30BP"/>
</dbReference>
<evidence type="ECO:0000256" key="1">
    <source>
        <dbReference type="SAM" id="MobiDB-lite"/>
    </source>
</evidence>
<protein>
    <submittedName>
        <fullName evidence="2">Uncharacterized protein</fullName>
    </submittedName>
</protein>
<dbReference type="AlphaFoldDB" id="A0A409X7J1"/>
<dbReference type="PANTHER" id="PTHR13464">
    <property type="entry name" value="TRANSCRIPTIONAL REGULATOR PROTEIN HCNGP"/>
    <property type="match status" value="1"/>
</dbReference>
<evidence type="ECO:0000313" key="3">
    <source>
        <dbReference type="Proteomes" id="UP000283269"/>
    </source>
</evidence>
<evidence type="ECO:0000313" key="2">
    <source>
        <dbReference type="EMBL" id="PPQ86674.1"/>
    </source>
</evidence>